<dbReference type="Proteomes" id="UP000251576">
    <property type="component" value="Unassembled WGS sequence"/>
</dbReference>
<organism evidence="1 2">
    <name type="scientific">Enterobacter cloacae</name>
    <dbReference type="NCBI Taxonomy" id="550"/>
    <lineage>
        <taxon>Bacteria</taxon>
        <taxon>Pseudomonadati</taxon>
        <taxon>Pseudomonadota</taxon>
        <taxon>Gammaproteobacteria</taxon>
        <taxon>Enterobacterales</taxon>
        <taxon>Enterobacteriaceae</taxon>
        <taxon>Enterobacter</taxon>
        <taxon>Enterobacter cloacae complex</taxon>
    </lineage>
</organism>
<proteinExistence type="predicted"/>
<evidence type="ECO:0000313" key="2">
    <source>
        <dbReference type="Proteomes" id="UP000251576"/>
    </source>
</evidence>
<evidence type="ECO:0000313" key="1">
    <source>
        <dbReference type="EMBL" id="RAZ70416.1"/>
    </source>
</evidence>
<reference evidence="1 2" key="1">
    <citation type="submission" date="2018-06" db="EMBL/GenBank/DDBJ databases">
        <title>ACT-28, a chromosomally-encoded AmpC with carbapenemase activity from Enterobacter kobei.</title>
        <authorList>
            <person name="Jousset A.B."/>
            <person name="Oueslati S."/>
            <person name="Bernabeu S."/>
            <person name="Takissian J."/>
            <person name="Creton E."/>
            <person name="Vogel A."/>
            <person name="Cotellon G."/>
            <person name="Bonnin R.A."/>
            <person name="Dortet L."/>
            <person name="Naas T."/>
        </authorList>
    </citation>
    <scope>NUCLEOTIDE SEQUENCE [LARGE SCALE GENOMIC DNA]</scope>
    <source>
        <strain evidence="1 2">99B3</strain>
    </source>
</reference>
<dbReference type="AlphaFoldDB" id="A0A330GCR1"/>
<protein>
    <submittedName>
        <fullName evidence="1">Uncharacterized protein</fullName>
    </submittedName>
</protein>
<name>A0A330GCR1_ENTCL</name>
<gene>
    <name evidence="1" type="ORF">DP202_06790</name>
</gene>
<dbReference type="RefSeq" id="WP_023098619.1">
    <property type="nucleotide sequence ID" value="NZ_CABMNQ010000009.1"/>
</dbReference>
<comment type="caution">
    <text evidence="1">The sequence shown here is derived from an EMBL/GenBank/DDBJ whole genome shotgun (WGS) entry which is preliminary data.</text>
</comment>
<accession>A0A330GCR1</accession>
<sequence>MASIRIDTYIHQLQFPIGALIISKGVDRLIRAGTEEPFQFLRRHARGDWGDVPADQWEANIAGIQSEAKLESFYVATNGQRIRIFTEADRSATHIVLASEN</sequence>
<dbReference type="EMBL" id="QMDH01000009">
    <property type="protein sequence ID" value="RAZ70416.1"/>
    <property type="molecule type" value="Genomic_DNA"/>
</dbReference>